<name>A0ABP0WZ78_9BRYO</name>
<evidence type="ECO:0000313" key="2">
    <source>
        <dbReference type="EMBL" id="CAK9272164.1"/>
    </source>
</evidence>
<dbReference type="EMBL" id="OZ020099">
    <property type="protein sequence ID" value="CAK9272164.1"/>
    <property type="molecule type" value="Genomic_DNA"/>
</dbReference>
<organism evidence="2 3">
    <name type="scientific">Sphagnum jensenii</name>
    <dbReference type="NCBI Taxonomy" id="128206"/>
    <lineage>
        <taxon>Eukaryota</taxon>
        <taxon>Viridiplantae</taxon>
        <taxon>Streptophyta</taxon>
        <taxon>Embryophyta</taxon>
        <taxon>Bryophyta</taxon>
        <taxon>Sphagnophytina</taxon>
        <taxon>Sphagnopsida</taxon>
        <taxon>Sphagnales</taxon>
        <taxon>Sphagnaceae</taxon>
        <taxon>Sphagnum</taxon>
    </lineage>
</organism>
<protein>
    <recommendedName>
        <fullName evidence="4">Secreted protein</fullName>
    </recommendedName>
</protein>
<sequence>MQDVETVGCRTNGRKSAAQRQRSPRHSSPVSFVVMAMATWSCSGASSRHCNTASSRRCSTVSSQHYNAAAHIAAVLRRFIMLQLTSRLCCGAL</sequence>
<evidence type="ECO:0000256" key="1">
    <source>
        <dbReference type="SAM" id="MobiDB-lite"/>
    </source>
</evidence>
<keyword evidence="3" id="KW-1185">Reference proteome</keyword>
<feature type="region of interest" description="Disordered" evidence="1">
    <location>
        <begin position="1"/>
        <end position="28"/>
    </location>
</feature>
<proteinExistence type="predicted"/>
<reference evidence="2" key="1">
    <citation type="submission" date="2024-02" db="EMBL/GenBank/DDBJ databases">
        <authorList>
            <consortium name="ELIXIR-Norway"/>
            <consortium name="Elixir Norway"/>
        </authorList>
    </citation>
    <scope>NUCLEOTIDE SEQUENCE</scope>
</reference>
<gene>
    <name evidence="2" type="ORF">CSSPJE1EN1_LOCUS17642</name>
</gene>
<accession>A0ABP0WZ78</accession>
<feature type="compositionally biased region" description="Polar residues" evidence="1">
    <location>
        <begin position="18"/>
        <end position="28"/>
    </location>
</feature>
<evidence type="ECO:0008006" key="4">
    <source>
        <dbReference type="Google" id="ProtNLM"/>
    </source>
</evidence>
<evidence type="ECO:0000313" key="3">
    <source>
        <dbReference type="Proteomes" id="UP001497444"/>
    </source>
</evidence>
<dbReference type="Proteomes" id="UP001497444">
    <property type="component" value="Chromosome 4"/>
</dbReference>